<dbReference type="PANTHER" id="PTHR43705">
    <property type="entry name" value="HYDROXYACYLGLUTATHIONE HYDROLASE"/>
    <property type="match status" value="1"/>
</dbReference>
<dbReference type="GO" id="GO:0004416">
    <property type="term" value="F:hydroxyacylglutathione hydrolase activity"/>
    <property type="evidence" value="ECO:0007669"/>
    <property type="project" value="UniProtKB-EC"/>
</dbReference>
<dbReference type="EMBL" id="CP074572">
    <property type="protein sequence ID" value="QVK23170.1"/>
    <property type="molecule type" value="Genomic_DNA"/>
</dbReference>
<name>A0ABX8DEM6_9GAMM</name>
<sequence>MSVMEYPATQHQHFAVFPIAAFNDNYIWCIQPESSDQVWVVDPGDAAPVIAALTQKKLRLAGILITHHHRDHTGGIDALLRHFGKQTPVYGPDNTAIHGISHPLTKQGDYRLTAGHTTLSLQLYAVPGHTLDHIAYLIDDALFCGDTLFCAGCGRLFEGSAEQLYQSLQKIAQLPQDTKIYPAHEYTLSNLKFAAMAEPDNQALASFTEQAKQLRQQQRPTLPSSVARELAINPFLHCDDARLAPILSQHWQTAADSAVTRLKLLRQWKDNC</sequence>
<evidence type="ECO:0000256" key="5">
    <source>
        <dbReference type="ARBA" id="ARBA00022801"/>
    </source>
</evidence>
<reference evidence="9 10" key="1">
    <citation type="journal article" date="2012" name="Int. J. Syst. Evol. Microbiol.">
        <title>Shewanella dokdonensis sp. nov., isolated from seawater.</title>
        <authorList>
            <person name="Sung H.R."/>
            <person name="Yoon J.H."/>
            <person name="Ghim S.Y."/>
        </authorList>
    </citation>
    <scope>NUCLEOTIDE SEQUENCE [LARGE SCALE GENOMIC DNA]</scope>
    <source>
        <strain evidence="9 10">DSM 23626</strain>
    </source>
</reference>
<dbReference type="InterPro" id="IPR001279">
    <property type="entry name" value="Metallo-B-lactamas"/>
</dbReference>
<feature type="binding site" evidence="7">
    <location>
        <position position="71"/>
    </location>
    <ligand>
        <name>Zn(2+)</name>
        <dbReference type="ChEBI" id="CHEBI:29105"/>
        <label>2</label>
    </ligand>
</feature>
<comment type="pathway">
    <text evidence="2 7">Secondary metabolite metabolism; methylglyoxal degradation; (R)-lactate from methylglyoxal: step 2/2.</text>
</comment>
<evidence type="ECO:0000256" key="2">
    <source>
        <dbReference type="ARBA" id="ARBA00004963"/>
    </source>
</evidence>
<proteinExistence type="inferred from homology"/>
<feature type="binding site" evidence="7">
    <location>
        <position position="146"/>
    </location>
    <ligand>
        <name>Zn(2+)</name>
        <dbReference type="ChEBI" id="CHEBI:29105"/>
        <label>2</label>
    </ligand>
</feature>
<organism evidence="9 10">
    <name type="scientific">Shewanella dokdonensis</name>
    <dbReference type="NCBI Taxonomy" id="712036"/>
    <lineage>
        <taxon>Bacteria</taxon>
        <taxon>Pseudomonadati</taxon>
        <taxon>Pseudomonadota</taxon>
        <taxon>Gammaproteobacteria</taxon>
        <taxon>Alteromonadales</taxon>
        <taxon>Shewanellaceae</taxon>
        <taxon>Shewanella</taxon>
    </lineage>
</organism>
<dbReference type="InterPro" id="IPR032282">
    <property type="entry name" value="HAGH_C"/>
</dbReference>
<evidence type="ECO:0000256" key="7">
    <source>
        <dbReference type="HAMAP-Rule" id="MF_01374"/>
    </source>
</evidence>
<feature type="binding site" evidence="7">
    <location>
        <position position="72"/>
    </location>
    <ligand>
        <name>Zn(2+)</name>
        <dbReference type="ChEBI" id="CHEBI:29105"/>
        <label>2</label>
    </ligand>
</feature>
<evidence type="ECO:0000256" key="1">
    <source>
        <dbReference type="ARBA" id="ARBA00001623"/>
    </source>
</evidence>
<feature type="binding site" evidence="7">
    <location>
        <position position="146"/>
    </location>
    <ligand>
        <name>Zn(2+)</name>
        <dbReference type="ChEBI" id="CHEBI:29105"/>
        <label>1</label>
    </ligand>
</feature>
<dbReference type="PANTHER" id="PTHR43705:SF1">
    <property type="entry name" value="HYDROXYACYLGLUTATHIONE HYDROLASE GLOB"/>
    <property type="match status" value="1"/>
</dbReference>
<dbReference type="CDD" id="cd07723">
    <property type="entry name" value="hydroxyacylglutathione_hydrolase_MBL-fold"/>
    <property type="match status" value="1"/>
</dbReference>
<evidence type="ECO:0000256" key="3">
    <source>
        <dbReference type="ARBA" id="ARBA00006759"/>
    </source>
</evidence>
<comment type="subunit">
    <text evidence="7">Monomer.</text>
</comment>
<dbReference type="Pfam" id="PF00753">
    <property type="entry name" value="Lactamase_B"/>
    <property type="match status" value="1"/>
</dbReference>
<feature type="binding site" evidence="7">
    <location>
        <position position="69"/>
    </location>
    <ligand>
        <name>Zn(2+)</name>
        <dbReference type="ChEBI" id="CHEBI:29105"/>
        <label>1</label>
    </ligand>
</feature>
<comment type="cofactor">
    <cofactor evidence="7">
        <name>Zn(2+)</name>
        <dbReference type="ChEBI" id="CHEBI:29105"/>
    </cofactor>
    <text evidence="7">Binds 2 Zn(2+) ions per subunit.</text>
</comment>
<feature type="binding site" evidence="7">
    <location>
        <position position="129"/>
    </location>
    <ligand>
        <name>Zn(2+)</name>
        <dbReference type="ChEBI" id="CHEBI:29105"/>
        <label>1</label>
    </ligand>
</feature>
<evidence type="ECO:0000313" key="10">
    <source>
        <dbReference type="Proteomes" id="UP000676428"/>
    </source>
</evidence>
<comment type="function">
    <text evidence="7">Thiolesterase that catalyzes the hydrolysis of S-D-lactoyl-glutathione to form glutathione and D-lactic acid.</text>
</comment>
<keyword evidence="5 7" id="KW-0378">Hydrolase</keyword>
<dbReference type="Pfam" id="PF16123">
    <property type="entry name" value="HAGH_C"/>
    <property type="match status" value="1"/>
</dbReference>
<keyword evidence="6 7" id="KW-0862">Zinc</keyword>
<dbReference type="InterPro" id="IPR017782">
    <property type="entry name" value="Hydroxyacylglutathione_Hdrlase"/>
</dbReference>
<evidence type="ECO:0000256" key="6">
    <source>
        <dbReference type="ARBA" id="ARBA00022833"/>
    </source>
</evidence>
<dbReference type="InterPro" id="IPR035680">
    <property type="entry name" value="Clx_II_MBL"/>
</dbReference>
<dbReference type="PIRSF" id="PIRSF005457">
    <property type="entry name" value="Glx"/>
    <property type="match status" value="1"/>
</dbReference>
<comment type="similarity">
    <text evidence="3 7">Belongs to the metallo-beta-lactamase superfamily. Glyoxalase II family.</text>
</comment>
<dbReference type="Gene3D" id="3.60.15.10">
    <property type="entry name" value="Ribonuclease Z/Hydroxyacylglutathione hydrolase-like"/>
    <property type="match status" value="1"/>
</dbReference>
<dbReference type="HAMAP" id="MF_01374">
    <property type="entry name" value="Glyoxalase_2"/>
    <property type="match status" value="1"/>
</dbReference>
<keyword evidence="4 7" id="KW-0479">Metal-binding</keyword>
<feature type="binding site" evidence="7">
    <location>
        <position position="67"/>
    </location>
    <ligand>
        <name>Zn(2+)</name>
        <dbReference type="ChEBI" id="CHEBI:29105"/>
        <label>1</label>
    </ligand>
</feature>
<evidence type="ECO:0000313" key="9">
    <source>
        <dbReference type="EMBL" id="QVK23170.1"/>
    </source>
</evidence>
<dbReference type="SMART" id="SM00849">
    <property type="entry name" value="Lactamase_B"/>
    <property type="match status" value="1"/>
</dbReference>
<keyword evidence="10" id="KW-1185">Reference proteome</keyword>
<feature type="binding site" evidence="7">
    <location>
        <position position="184"/>
    </location>
    <ligand>
        <name>Zn(2+)</name>
        <dbReference type="ChEBI" id="CHEBI:29105"/>
        <label>2</label>
    </ligand>
</feature>
<dbReference type="SUPFAM" id="SSF56281">
    <property type="entry name" value="Metallo-hydrolase/oxidoreductase"/>
    <property type="match status" value="1"/>
</dbReference>
<dbReference type="EC" id="3.1.2.6" evidence="7"/>
<evidence type="ECO:0000259" key="8">
    <source>
        <dbReference type="SMART" id="SM00849"/>
    </source>
</evidence>
<dbReference type="InterPro" id="IPR036866">
    <property type="entry name" value="RibonucZ/Hydroxyglut_hydro"/>
</dbReference>
<dbReference type="InterPro" id="IPR050110">
    <property type="entry name" value="Glyoxalase_II_hydrolase"/>
</dbReference>
<accession>A0ABX8DEM6</accession>
<dbReference type="NCBIfam" id="TIGR03413">
    <property type="entry name" value="GSH_gloB"/>
    <property type="match status" value="1"/>
</dbReference>
<feature type="domain" description="Metallo-beta-lactamase" evidence="8">
    <location>
        <begin position="24"/>
        <end position="184"/>
    </location>
</feature>
<protein>
    <recommendedName>
        <fullName evidence="7">Hydroxyacylglutathione hydrolase</fullName>
        <ecNumber evidence="7">3.1.2.6</ecNumber>
    </recommendedName>
    <alternativeName>
        <fullName evidence="7">Glyoxalase II</fullName>
        <shortName evidence="7">Glx II</shortName>
    </alternativeName>
</protein>
<dbReference type="Proteomes" id="UP000676428">
    <property type="component" value="Chromosome"/>
</dbReference>
<comment type="catalytic activity">
    <reaction evidence="1 7">
        <text>an S-(2-hydroxyacyl)glutathione + H2O = a 2-hydroxy carboxylate + glutathione + H(+)</text>
        <dbReference type="Rhea" id="RHEA:21864"/>
        <dbReference type="ChEBI" id="CHEBI:15377"/>
        <dbReference type="ChEBI" id="CHEBI:15378"/>
        <dbReference type="ChEBI" id="CHEBI:57925"/>
        <dbReference type="ChEBI" id="CHEBI:58896"/>
        <dbReference type="ChEBI" id="CHEBI:71261"/>
        <dbReference type="EC" id="3.1.2.6"/>
    </reaction>
</comment>
<gene>
    <name evidence="7 9" type="primary">gloB</name>
    <name evidence="9" type="ORF">KHX94_19185</name>
</gene>
<evidence type="ECO:0000256" key="4">
    <source>
        <dbReference type="ARBA" id="ARBA00022723"/>
    </source>
</evidence>